<organism evidence="4 5">
    <name type="scientific">Gordonia otitidis (strain DSM 44809 / CCUG 52243 / JCM 12355 / NBRC 100426 / IFM 10032)</name>
    <dbReference type="NCBI Taxonomy" id="1108044"/>
    <lineage>
        <taxon>Bacteria</taxon>
        <taxon>Bacillati</taxon>
        <taxon>Actinomycetota</taxon>
        <taxon>Actinomycetes</taxon>
        <taxon>Mycobacteriales</taxon>
        <taxon>Gordoniaceae</taxon>
        <taxon>Gordonia</taxon>
    </lineage>
</organism>
<dbReference type="Proteomes" id="UP000005038">
    <property type="component" value="Unassembled WGS sequence"/>
</dbReference>
<dbReference type="SUPFAM" id="SSF56317">
    <property type="entry name" value="Carbon-nitrogen hydrolase"/>
    <property type="match status" value="1"/>
</dbReference>
<comment type="similarity">
    <text evidence="1">Belongs to the carbon-nitrogen hydrolase superfamily. NIT1/NIT2 family.</text>
</comment>
<evidence type="ECO:0000313" key="4">
    <source>
        <dbReference type="EMBL" id="GAB37022.1"/>
    </source>
</evidence>
<dbReference type="Pfam" id="PF00795">
    <property type="entry name" value="CN_hydrolase"/>
    <property type="match status" value="1"/>
</dbReference>
<dbReference type="InterPro" id="IPR003010">
    <property type="entry name" value="C-N_Hydrolase"/>
</dbReference>
<accession>H5TU64</accession>
<dbReference type="InterPro" id="IPR050345">
    <property type="entry name" value="Aliph_Amidase/BUP"/>
</dbReference>
<evidence type="ECO:0000259" key="3">
    <source>
        <dbReference type="PROSITE" id="PS50263"/>
    </source>
</evidence>
<evidence type="ECO:0000256" key="1">
    <source>
        <dbReference type="ARBA" id="ARBA00010613"/>
    </source>
</evidence>
<proteinExistence type="inferred from homology"/>
<comment type="caution">
    <text evidence="4">The sequence shown here is derived from an EMBL/GenBank/DDBJ whole genome shotgun (WGS) entry which is preliminary data.</text>
</comment>
<keyword evidence="5" id="KW-1185">Reference proteome</keyword>
<feature type="domain" description="CN hydrolase" evidence="3">
    <location>
        <begin position="2"/>
        <end position="242"/>
    </location>
</feature>
<dbReference type="PROSITE" id="PS01227">
    <property type="entry name" value="UPF0012"/>
    <property type="match status" value="1"/>
</dbReference>
<dbReference type="AlphaFoldDB" id="H5TU64"/>
<evidence type="ECO:0000256" key="2">
    <source>
        <dbReference type="ARBA" id="ARBA00022801"/>
    </source>
</evidence>
<sequence>MTRLACVPLRPRIGDLAYNVRVIETNIGAAVAAGADIVVLPELASSGYMFASQEEAASCAITADDGAVSQWIAAAGSATVVVGICETSADGRLYNSALVIDSSGVQGIYRKSHLWNQEKAFFAAGNDLPLLVDTPHGRIAVMICYDLEFPELTRWAALEGAVLIAAPVNWPLVPRAAGEHAPEQIMAKATARVNGVFVACTDRTGSERGQDWTEGTVIVGPDGWTIGSRAHDFVVVDAELSAASNKRLAEAADLFADRRVDLYTSPKSQSSATSVNDA</sequence>
<protein>
    <submittedName>
        <fullName evidence="4">Hydrolase</fullName>
    </submittedName>
</protein>
<dbReference type="InterPro" id="IPR001110">
    <property type="entry name" value="UPF0012_CS"/>
</dbReference>
<gene>
    <name evidence="4" type="ORF">GOOTI_254_00150</name>
</gene>
<name>H5TU64_GORO1</name>
<dbReference type="OrthoDB" id="4008466at2"/>
<keyword evidence="2 4" id="KW-0378">Hydrolase</keyword>
<dbReference type="InterPro" id="IPR036526">
    <property type="entry name" value="C-N_Hydrolase_sf"/>
</dbReference>
<dbReference type="Gene3D" id="3.60.110.10">
    <property type="entry name" value="Carbon-nitrogen hydrolase"/>
    <property type="match status" value="1"/>
</dbReference>
<evidence type="ECO:0000313" key="5">
    <source>
        <dbReference type="Proteomes" id="UP000005038"/>
    </source>
</evidence>
<reference evidence="4" key="1">
    <citation type="submission" date="2012-02" db="EMBL/GenBank/DDBJ databases">
        <title>Whole genome shotgun sequence of Gordonia otitidis NBRC 100426.</title>
        <authorList>
            <person name="Yoshida I."/>
            <person name="Hosoyama A."/>
            <person name="Tsuchikane K."/>
            <person name="Katsumata H."/>
            <person name="Yamazaki S."/>
            <person name="Fujita N."/>
        </authorList>
    </citation>
    <scope>NUCLEOTIDE SEQUENCE [LARGE SCALE GENOMIC DNA]</scope>
    <source>
        <strain evidence="4">NBRC 100426</strain>
    </source>
</reference>
<dbReference type="GO" id="GO:0033388">
    <property type="term" value="P:putrescine biosynthetic process from arginine"/>
    <property type="evidence" value="ECO:0007669"/>
    <property type="project" value="TreeGrafter"/>
</dbReference>
<dbReference type="PANTHER" id="PTHR43674:SF2">
    <property type="entry name" value="BETA-UREIDOPROPIONASE"/>
    <property type="match status" value="1"/>
</dbReference>
<dbReference type="RefSeq" id="WP_007241177.1">
    <property type="nucleotide sequence ID" value="NZ_BAFB01000254.1"/>
</dbReference>
<dbReference type="STRING" id="1108044.GOOTI_254_00150"/>
<dbReference type="PANTHER" id="PTHR43674">
    <property type="entry name" value="NITRILASE C965.09-RELATED"/>
    <property type="match status" value="1"/>
</dbReference>
<dbReference type="PROSITE" id="PS50263">
    <property type="entry name" value="CN_HYDROLASE"/>
    <property type="match status" value="1"/>
</dbReference>
<dbReference type="EMBL" id="BAFB01000254">
    <property type="protein sequence ID" value="GAB37022.1"/>
    <property type="molecule type" value="Genomic_DNA"/>
</dbReference>
<dbReference type="GO" id="GO:0050126">
    <property type="term" value="F:N-carbamoylputrescine amidase activity"/>
    <property type="evidence" value="ECO:0007669"/>
    <property type="project" value="TreeGrafter"/>
</dbReference>